<keyword evidence="1" id="KW-0472">Membrane</keyword>
<keyword evidence="1" id="KW-0812">Transmembrane</keyword>
<evidence type="ECO:0000313" key="2">
    <source>
        <dbReference type="EMBL" id="TCW33260.1"/>
    </source>
</evidence>
<evidence type="ECO:0000256" key="1">
    <source>
        <dbReference type="SAM" id="Phobius"/>
    </source>
</evidence>
<proteinExistence type="predicted"/>
<organism evidence="2 3">
    <name type="scientific">Marichromatium gracile</name>
    <name type="common">Chromatium gracile</name>
    <dbReference type="NCBI Taxonomy" id="1048"/>
    <lineage>
        <taxon>Bacteria</taxon>
        <taxon>Pseudomonadati</taxon>
        <taxon>Pseudomonadota</taxon>
        <taxon>Gammaproteobacteria</taxon>
        <taxon>Chromatiales</taxon>
        <taxon>Chromatiaceae</taxon>
        <taxon>Marichromatium</taxon>
    </lineage>
</organism>
<name>A0A4R4A4Y0_MARGR</name>
<comment type="caution">
    <text evidence="2">The sequence shown here is derived from an EMBL/GenBank/DDBJ whole genome shotgun (WGS) entry which is preliminary data.</text>
</comment>
<dbReference type="AlphaFoldDB" id="A0A4R4A4Y0"/>
<dbReference type="Proteomes" id="UP000295247">
    <property type="component" value="Unassembled WGS sequence"/>
</dbReference>
<dbReference type="EMBL" id="SMDC01000015">
    <property type="protein sequence ID" value="TCW33260.1"/>
    <property type="molecule type" value="Genomic_DNA"/>
</dbReference>
<reference evidence="2 3" key="1">
    <citation type="submission" date="2019-03" db="EMBL/GenBank/DDBJ databases">
        <title>Genomic Encyclopedia of Type Strains, Phase IV (KMG-IV): sequencing the most valuable type-strain genomes for metagenomic binning, comparative biology and taxonomic classification.</title>
        <authorList>
            <person name="Goeker M."/>
        </authorList>
    </citation>
    <scope>NUCLEOTIDE SEQUENCE [LARGE SCALE GENOMIC DNA]</scope>
    <source>
        <strain evidence="2 3">DSM 203</strain>
    </source>
</reference>
<keyword evidence="1" id="KW-1133">Transmembrane helix</keyword>
<evidence type="ECO:0000313" key="3">
    <source>
        <dbReference type="Proteomes" id="UP000295247"/>
    </source>
</evidence>
<gene>
    <name evidence="2" type="ORF">EDC29_11510</name>
</gene>
<protein>
    <submittedName>
        <fullName evidence="2">Cytochrome oxidase Cu insertion factor (SCO1/SenC/PrrC family)</fullName>
    </submittedName>
</protein>
<feature type="transmembrane region" description="Helical" evidence="1">
    <location>
        <begin position="12"/>
        <end position="31"/>
    </location>
</feature>
<sequence>MVQLANRRPLAARLILMLLAMAILVLGYQWGNQYQRRHAEPPTISGVLLRPPLAAPEFALEDALGRPFDRARLGADWTLLAFGSLADASGQRALQRLIETRNRLADRPAIAGALRLVLIDGGADRARARDFSRLSPALDIVSGPPEARAPLAALGDDTDAGSTPILVFAPGARLLAILPGTAAGATLAADLAALHAAAPALLAETP</sequence>
<accession>A0A4R4A4Y0</accession>